<protein>
    <recommendedName>
        <fullName evidence="4">WHIM1 domain-containing protein</fullName>
    </recommendedName>
</protein>
<evidence type="ECO:0000313" key="6">
    <source>
        <dbReference type="Proteomes" id="UP000054097"/>
    </source>
</evidence>
<reference evidence="5 6" key="1">
    <citation type="submission" date="2014-04" db="EMBL/GenBank/DDBJ databases">
        <authorList>
            <consortium name="DOE Joint Genome Institute"/>
            <person name="Kuo A."/>
            <person name="Zuccaro A."/>
            <person name="Kohler A."/>
            <person name="Nagy L.G."/>
            <person name="Floudas D."/>
            <person name="Copeland A."/>
            <person name="Barry K.W."/>
            <person name="Cichocki N."/>
            <person name="Veneault-Fourrey C."/>
            <person name="LaButti K."/>
            <person name="Lindquist E.A."/>
            <person name="Lipzen A."/>
            <person name="Lundell T."/>
            <person name="Morin E."/>
            <person name="Murat C."/>
            <person name="Sun H."/>
            <person name="Tunlid A."/>
            <person name="Henrissat B."/>
            <person name="Grigoriev I.V."/>
            <person name="Hibbett D.S."/>
            <person name="Martin F."/>
            <person name="Nordberg H.P."/>
            <person name="Cantor M.N."/>
            <person name="Hua S.X."/>
        </authorList>
    </citation>
    <scope>NUCLEOTIDE SEQUENCE [LARGE SCALE GENOMIC DNA]</scope>
    <source>
        <strain evidence="5 6">MAFF 305830</strain>
    </source>
</reference>
<dbReference type="EMBL" id="KN824277">
    <property type="protein sequence ID" value="KIM34214.1"/>
    <property type="molecule type" value="Genomic_DNA"/>
</dbReference>
<feature type="compositionally biased region" description="Basic and acidic residues" evidence="3">
    <location>
        <begin position="1"/>
        <end position="13"/>
    </location>
</feature>
<keyword evidence="6" id="KW-1185">Reference proteome</keyword>
<proteinExistence type="predicted"/>
<dbReference type="GO" id="GO:0005634">
    <property type="term" value="C:nucleus"/>
    <property type="evidence" value="ECO:0007669"/>
    <property type="project" value="UniProtKB-SubCell"/>
</dbReference>
<dbReference type="Proteomes" id="UP000054097">
    <property type="component" value="Unassembled WGS sequence"/>
</dbReference>
<gene>
    <name evidence="5" type="ORF">M408DRAFT_325677</name>
</gene>
<feature type="compositionally biased region" description="Polar residues" evidence="3">
    <location>
        <begin position="365"/>
        <end position="378"/>
    </location>
</feature>
<feature type="region of interest" description="Disordered" evidence="3">
    <location>
        <begin position="194"/>
        <end position="222"/>
    </location>
</feature>
<evidence type="ECO:0000256" key="1">
    <source>
        <dbReference type="ARBA" id="ARBA00004123"/>
    </source>
</evidence>
<feature type="compositionally biased region" description="Low complexity" evidence="3">
    <location>
        <begin position="14"/>
        <end position="26"/>
    </location>
</feature>
<dbReference type="InterPro" id="IPR028942">
    <property type="entry name" value="WHIM1_dom"/>
</dbReference>
<evidence type="ECO:0000259" key="4">
    <source>
        <dbReference type="Pfam" id="PF15612"/>
    </source>
</evidence>
<dbReference type="Pfam" id="PF15612">
    <property type="entry name" value="WHIM1"/>
    <property type="match status" value="1"/>
</dbReference>
<dbReference type="OrthoDB" id="205403at2759"/>
<evidence type="ECO:0000256" key="2">
    <source>
        <dbReference type="ARBA" id="ARBA00023242"/>
    </source>
</evidence>
<reference evidence="6" key="2">
    <citation type="submission" date="2015-01" db="EMBL/GenBank/DDBJ databases">
        <title>Evolutionary Origins and Diversification of the Mycorrhizal Mutualists.</title>
        <authorList>
            <consortium name="DOE Joint Genome Institute"/>
            <consortium name="Mycorrhizal Genomics Consortium"/>
            <person name="Kohler A."/>
            <person name="Kuo A."/>
            <person name="Nagy L.G."/>
            <person name="Floudas D."/>
            <person name="Copeland A."/>
            <person name="Barry K.W."/>
            <person name="Cichocki N."/>
            <person name="Veneault-Fourrey C."/>
            <person name="LaButti K."/>
            <person name="Lindquist E.A."/>
            <person name="Lipzen A."/>
            <person name="Lundell T."/>
            <person name="Morin E."/>
            <person name="Murat C."/>
            <person name="Riley R."/>
            <person name="Ohm R."/>
            <person name="Sun H."/>
            <person name="Tunlid A."/>
            <person name="Henrissat B."/>
            <person name="Grigoriev I.V."/>
            <person name="Hibbett D.S."/>
            <person name="Martin F."/>
        </authorList>
    </citation>
    <scope>NUCLEOTIDE SEQUENCE [LARGE SCALE GENOMIC DNA]</scope>
    <source>
        <strain evidence="6">MAFF 305830</strain>
    </source>
</reference>
<sequence length="546" mass="62086">MEPNAEVKEEPKATHVPTTTATSTTAPRRRGQGHICPPSTATHPKDRWDMFYVYMFIKNFTNLIPDIPSFLTVEDLENALLDEPGRINHLLEQVVLRFILNLRPNTRNTSSELIPSTLFSVLHEFPRDKERLRERTVFWDFDADTNVMPLRDIDGGFWYASWDLKLRILRQLVDWQLVYSAAIRDVIDTAWQSKQKPHKKKADPPKPAPDAGAPGSKESLLIKPLGQDKDRTRFWAADSSPRLYISTNPWKITQVFECVSNTRDEYINWIEKLRAVAPPEVEDEGKGENKHWELIYTLELRVDEIEADLARVETSRKKLAAEQERAATVAMYAPRTRLRGRLGVGSDRDEQDTDVASNGRPGRQRNGSTASRNTSMGSLNGDIYNDELHETKHNDQDGWDDLEDDDVEEVDELQDDSSLIAESDIEEAKRGGRKRRRRASPPTRTSARKRPRRDGDEATKQNGLKVNGAGPPPEVTKIKAGKGQSTKFWYFEEGSAAPAKRPPEMLDDPDAMLKRRRSTKKDKSIEPDLSIAEVYVEPIAEPLATE</sequence>
<organism evidence="5 6">
    <name type="scientific">Serendipita vermifera MAFF 305830</name>
    <dbReference type="NCBI Taxonomy" id="933852"/>
    <lineage>
        <taxon>Eukaryota</taxon>
        <taxon>Fungi</taxon>
        <taxon>Dikarya</taxon>
        <taxon>Basidiomycota</taxon>
        <taxon>Agaricomycotina</taxon>
        <taxon>Agaricomycetes</taxon>
        <taxon>Sebacinales</taxon>
        <taxon>Serendipitaceae</taxon>
        <taxon>Serendipita</taxon>
    </lineage>
</organism>
<dbReference type="PANTHER" id="PTHR42107">
    <property type="entry name" value="YALI0D24453P"/>
    <property type="match status" value="1"/>
</dbReference>
<feature type="region of interest" description="Disordered" evidence="3">
    <location>
        <begin position="410"/>
        <end position="483"/>
    </location>
</feature>
<dbReference type="AlphaFoldDB" id="A0A0C3BQ49"/>
<keyword evidence="2" id="KW-0539">Nucleus</keyword>
<dbReference type="HOGENOM" id="CLU_035260_1_0_1"/>
<feature type="domain" description="WHIM1" evidence="4">
    <location>
        <begin position="154"/>
        <end position="188"/>
    </location>
</feature>
<evidence type="ECO:0000256" key="3">
    <source>
        <dbReference type="SAM" id="MobiDB-lite"/>
    </source>
</evidence>
<feature type="region of interest" description="Disordered" evidence="3">
    <location>
        <begin position="338"/>
        <end position="383"/>
    </location>
</feature>
<comment type="subcellular location">
    <subcellularLocation>
        <location evidence="1">Nucleus</location>
    </subcellularLocation>
</comment>
<feature type="region of interest" description="Disordered" evidence="3">
    <location>
        <begin position="1"/>
        <end position="41"/>
    </location>
</feature>
<accession>A0A0C3BQ49</accession>
<dbReference type="PANTHER" id="PTHR42107:SF1">
    <property type="entry name" value="WHIM1 DOMAIN-CONTAINING PROTEIN"/>
    <property type="match status" value="1"/>
</dbReference>
<dbReference type="STRING" id="933852.A0A0C3BQ49"/>
<name>A0A0C3BQ49_SERVB</name>
<evidence type="ECO:0000313" key="5">
    <source>
        <dbReference type="EMBL" id="KIM34214.1"/>
    </source>
</evidence>